<accession>A0A8H2PTR8</accession>
<name>A0A8H2PTR8_9MICO</name>
<dbReference type="AlphaFoldDB" id="A0A8H2PTR8"/>
<dbReference type="PROSITE" id="PS51257">
    <property type="entry name" value="PROKAR_LIPOPROTEIN"/>
    <property type="match status" value="1"/>
</dbReference>
<sequence>MRSLLPTLVLAVLLGITACSSPGESSPADQSGASAEPSETEPEITYEQDIAAAIAERPTVGSPEYTELVDSYRINSSEHKTSEDAVLAFGRTLVQDWFGAGHDEVPKNFYDQALALSIDEKVEKMEPDYWSEVFCEALFGTDRASLTNEQQGVFDAILRDQRMFLAQRILTASEDNPTKLAVLSDSVEFDINLARYLNGRYNFTFWPNEDNTLTNVNDNQIENKPRENSIGFTIRLDPETDSWIYGAKDL</sequence>
<keyword evidence="3" id="KW-1185">Reference proteome</keyword>
<evidence type="ECO:0000313" key="2">
    <source>
        <dbReference type="EMBL" id="TQO19611.1"/>
    </source>
</evidence>
<dbReference type="Proteomes" id="UP000316560">
    <property type="component" value="Unassembled WGS sequence"/>
</dbReference>
<evidence type="ECO:0000256" key="1">
    <source>
        <dbReference type="SAM" id="MobiDB-lite"/>
    </source>
</evidence>
<comment type="caution">
    <text evidence="2">The sequence shown here is derived from an EMBL/GenBank/DDBJ whole genome shotgun (WGS) entry which is preliminary data.</text>
</comment>
<gene>
    <name evidence="2" type="ORF">FB472_1179</name>
</gene>
<feature type="region of interest" description="Disordered" evidence="1">
    <location>
        <begin position="21"/>
        <end position="43"/>
    </location>
</feature>
<dbReference type="RefSeq" id="WP_141990082.1">
    <property type="nucleotide sequence ID" value="NZ_VFRA01000001.1"/>
</dbReference>
<proteinExistence type="predicted"/>
<evidence type="ECO:0000313" key="3">
    <source>
        <dbReference type="Proteomes" id="UP000316560"/>
    </source>
</evidence>
<reference evidence="2 3" key="1">
    <citation type="submission" date="2019-06" db="EMBL/GenBank/DDBJ databases">
        <title>Sequencing the genomes of 1000 actinobacteria strains.</title>
        <authorList>
            <person name="Klenk H.-P."/>
        </authorList>
    </citation>
    <scope>NUCLEOTIDE SEQUENCE [LARGE SCALE GENOMIC DNA]</scope>
    <source>
        <strain evidence="2 3">DSM 21947</strain>
    </source>
</reference>
<dbReference type="EMBL" id="VFRA01000001">
    <property type="protein sequence ID" value="TQO19611.1"/>
    <property type="molecule type" value="Genomic_DNA"/>
</dbReference>
<organism evidence="2 3">
    <name type="scientific">Rhodoglobus vestalii</name>
    <dbReference type="NCBI Taxonomy" id="193384"/>
    <lineage>
        <taxon>Bacteria</taxon>
        <taxon>Bacillati</taxon>
        <taxon>Actinomycetota</taxon>
        <taxon>Actinomycetes</taxon>
        <taxon>Micrococcales</taxon>
        <taxon>Microbacteriaceae</taxon>
        <taxon>Rhodoglobus</taxon>
    </lineage>
</organism>
<protein>
    <submittedName>
        <fullName evidence="2">Uncharacterized protein</fullName>
    </submittedName>
</protein>
<feature type="compositionally biased region" description="Polar residues" evidence="1">
    <location>
        <begin position="21"/>
        <end position="33"/>
    </location>
</feature>